<proteinExistence type="predicted"/>
<evidence type="ECO:0000313" key="2">
    <source>
        <dbReference type="Proteomes" id="UP001595690"/>
    </source>
</evidence>
<keyword evidence="2" id="KW-1185">Reference proteome</keyword>
<evidence type="ECO:0000313" key="1">
    <source>
        <dbReference type="EMBL" id="MFC3897266.1"/>
    </source>
</evidence>
<organism evidence="1 2">
    <name type="scientific">Lentzea rhizosphaerae</name>
    <dbReference type="NCBI Taxonomy" id="2041025"/>
    <lineage>
        <taxon>Bacteria</taxon>
        <taxon>Bacillati</taxon>
        <taxon>Actinomycetota</taxon>
        <taxon>Actinomycetes</taxon>
        <taxon>Pseudonocardiales</taxon>
        <taxon>Pseudonocardiaceae</taxon>
        <taxon>Lentzea</taxon>
    </lineage>
</organism>
<dbReference type="EMBL" id="JBHRZI010000036">
    <property type="protein sequence ID" value="MFC3897266.1"/>
    <property type="molecule type" value="Genomic_DNA"/>
</dbReference>
<protein>
    <submittedName>
        <fullName evidence="1">Uncharacterized protein</fullName>
    </submittedName>
</protein>
<reference evidence="2" key="1">
    <citation type="journal article" date="2019" name="Int. J. Syst. Evol. Microbiol.">
        <title>The Global Catalogue of Microorganisms (GCM) 10K type strain sequencing project: providing services to taxonomists for standard genome sequencing and annotation.</title>
        <authorList>
            <consortium name="The Broad Institute Genomics Platform"/>
            <consortium name="The Broad Institute Genome Sequencing Center for Infectious Disease"/>
            <person name="Wu L."/>
            <person name="Ma J."/>
        </authorList>
    </citation>
    <scope>NUCLEOTIDE SEQUENCE [LARGE SCALE GENOMIC DNA]</scope>
    <source>
        <strain evidence="2">CGMCC 4.7405</strain>
    </source>
</reference>
<dbReference type="RefSeq" id="WP_382378757.1">
    <property type="nucleotide sequence ID" value="NZ_JBHRZI010000036.1"/>
</dbReference>
<comment type="caution">
    <text evidence="1">The sequence shown here is derived from an EMBL/GenBank/DDBJ whole genome shotgun (WGS) entry which is preliminary data.</text>
</comment>
<gene>
    <name evidence="1" type="ORF">ACFOWZ_37805</name>
</gene>
<dbReference type="Proteomes" id="UP001595690">
    <property type="component" value="Unassembled WGS sequence"/>
</dbReference>
<accession>A0ABV8C5C2</accession>
<sequence>MFPASLRGSIESRDGQAFPDAWAGMVDELADVCPGKKLCVGYALVVDPSIVNEQDCFIDEDGGIKVPDPLYEKGTITFRVNNKTNCTPG</sequence>
<name>A0ABV8C5C2_9PSEU</name>